<feature type="region of interest" description="Disordered" evidence="1">
    <location>
        <begin position="103"/>
        <end position="123"/>
    </location>
</feature>
<comment type="caution">
    <text evidence="2">The sequence shown here is derived from an EMBL/GenBank/DDBJ whole genome shotgun (WGS) entry which is preliminary data.</text>
</comment>
<reference evidence="2" key="1">
    <citation type="journal article" date="2014" name="Front. Microbiol.">
        <title>High frequency of phylogenetically diverse reductive dehalogenase-homologous genes in deep subseafloor sedimentary metagenomes.</title>
        <authorList>
            <person name="Kawai M."/>
            <person name="Futagami T."/>
            <person name="Toyoda A."/>
            <person name="Takaki Y."/>
            <person name="Nishi S."/>
            <person name="Hori S."/>
            <person name="Arai W."/>
            <person name="Tsubouchi T."/>
            <person name="Morono Y."/>
            <person name="Uchiyama I."/>
            <person name="Ito T."/>
            <person name="Fujiyama A."/>
            <person name="Inagaki F."/>
            <person name="Takami H."/>
        </authorList>
    </citation>
    <scope>NUCLEOTIDE SEQUENCE</scope>
    <source>
        <strain evidence="2">Expedition CK06-06</strain>
    </source>
</reference>
<dbReference type="EMBL" id="BARU01007244">
    <property type="protein sequence ID" value="GAH43127.1"/>
    <property type="molecule type" value="Genomic_DNA"/>
</dbReference>
<feature type="non-terminal residue" evidence="2">
    <location>
        <position position="1"/>
    </location>
</feature>
<evidence type="ECO:0000313" key="2">
    <source>
        <dbReference type="EMBL" id="GAH43127.1"/>
    </source>
</evidence>
<sequence>IPQFHLDYICDELKGGQEGRFNEELKQVIFSRIPTEERLGKASLDELVEFRTAESQASIRQILENLRKGTVEVVKLEEQSTDTYISGLKSDLEEVKKEINSHKSIKPEEIKKPEADPKKKKETEEISKKIEELATHIANIDKIISQKHEELNRIVFRLRLAEKIYKKIETFKLQTETVLEEISPECKKLGISANDLIRIEIDLSKLDETEEKLRIKKDSLDVQLKEEDKEKSLVLKRKKMKNEINIFRDRLDRPNKEYQRYLAVKAKWEEKLKFLIGKADIPNSLEYYKTRLAEIEKIPEKLSNARDKQSECVQRIFQVKKSLLKVYEELYAPVQEFIDNHPLAQEKFGLEFRVSLVPRNFSEKFLEYINQQRRGSFHGEAEGRQTISHLVASSNLNEDVGITEFIDKVVD</sequence>
<gene>
    <name evidence="2" type="ORF">S03H2_14281</name>
</gene>
<organism evidence="2">
    <name type="scientific">marine sediment metagenome</name>
    <dbReference type="NCBI Taxonomy" id="412755"/>
    <lineage>
        <taxon>unclassified sequences</taxon>
        <taxon>metagenomes</taxon>
        <taxon>ecological metagenomes</taxon>
    </lineage>
</organism>
<proteinExistence type="predicted"/>
<feature type="non-terminal residue" evidence="2">
    <location>
        <position position="411"/>
    </location>
</feature>
<protein>
    <submittedName>
        <fullName evidence="2">Uncharacterized protein</fullName>
    </submittedName>
</protein>
<name>X1FDR7_9ZZZZ</name>
<evidence type="ECO:0000256" key="1">
    <source>
        <dbReference type="SAM" id="MobiDB-lite"/>
    </source>
</evidence>
<accession>X1FDR7</accession>
<dbReference type="AlphaFoldDB" id="X1FDR7"/>